<reference evidence="1" key="1">
    <citation type="journal article" date="2021" name="Proc. Natl. Acad. Sci. U.S.A.">
        <title>A Catalog of Tens of Thousands of Viruses from Human Metagenomes Reveals Hidden Associations with Chronic Diseases.</title>
        <authorList>
            <person name="Tisza M.J."/>
            <person name="Buck C.B."/>
        </authorList>
    </citation>
    <scope>NUCLEOTIDE SEQUENCE</scope>
    <source>
        <strain evidence="1">CtngK14</strain>
    </source>
</reference>
<dbReference type="EMBL" id="BK032793">
    <property type="protein sequence ID" value="DAF60680.1"/>
    <property type="molecule type" value="Genomic_DNA"/>
</dbReference>
<evidence type="ECO:0000313" key="1">
    <source>
        <dbReference type="EMBL" id="DAF60680.1"/>
    </source>
</evidence>
<accession>A0A8S5TC23</accession>
<name>A0A8S5TC23_9CAUD</name>
<protein>
    <submittedName>
        <fullName evidence="1">Uncharacterized protein</fullName>
    </submittedName>
</protein>
<proteinExistence type="predicted"/>
<organism evidence="1">
    <name type="scientific">Siphoviridae sp. ctngK14</name>
    <dbReference type="NCBI Taxonomy" id="2827940"/>
    <lineage>
        <taxon>Viruses</taxon>
        <taxon>Duplodnaviria</taxon>
        <taxon>Heunggongvirae</taxon>
        <taxon>Uroviricota</taxon>
        <taxon>Caudoviricetes</taxon>
    </lineage>
</organism>
<sequence>MENHREEMLSFRSELVCKFDTAFPVHRRRAMILWERRTH</sequence>